<accession>A0AB36NXI9</accession>
<dbReference type="EMBL" id="MUHB01000025">
    <property type="protein sequence ID" value="OXB00040.1"/>
    <property type="molecule type" value="Genomic_DNA"/>
</dbReference>
<protein>
    <submittedName>
        <fullName evidence="3">Glycosyl transferases group 1</fullName>
    </submittedName>
</protein>
<dbReference type="InterPro" id="IPR001296">
    <property type="entry name" value="Glyco_trans_1"/>
</dbReference>
<reference evidence="2 5" key="1">
    <citation type="submission" date="2016-11" db="EMBL/GenBank/DDBJ databases">
        <title>Whole genomes of Flavobacteriaceae.</title>
        <authorList>
            <person name="Stine C."/>
            <person name="Li C."/>
            <person name="Tadesse D."/>
        </authorList>
    </citation>
    <scope>NUCLEOTIDE SEQUENCE [LARGE SCALE GENOMIC DNA]</scope>
    <source>
        <strain evidence="2 5">ATCC 19366</strain>
    </source>
</reference>
<dbReference type="EMBL" id="FRBX01000003">
    <property type="protein sequence ID" value="SHM53205.1"/>
    <property type="molecule type" value="Genomic_DNA"/>
</dbReference>
<keyword evidence="3" id="KW-0808">Transferase</keyword>
<dbReference type="AlphaFoldDB" id="A0AB36NXI9"/>
<dbReference type="PANTHER" id="PTHR45947:SF3">
    <property type="entry name" value="SULFOQUINOVOSYL TRANSFERASE SQD2"/>
    <property type="match status" value="1"/>
</dbReference>
<dbReference type="Proteomes" id="UP000184216">
    <property type="component" value="Unassembled WGS sequence"/>
</dbReference>
<dbReference type="Pfam" id="PF00534">
    <property type="entry name" value="Glycos_transf_1"/>
    <property type="match status" value="1"/>
</dbReference>
<dbReference type="Gene3D" id="3.40.50.2000">
    <property type="entry name" value="Glycogen Phosphorylase B"/>
    <property type="match status" value="2"/>
</dbReference>
<organism evidence="2 5">
    <name type="scientific">Flavobacterium pectinovorum</name>
    <dbReference type="NCBI Taxonomy" id="29533"/>
    <lineage>
        <taxon>Bacteria</taxon>
        <taxon>Pseudomonadati</taxon>
        <taxon>Bacteroidota</taxon>
        <taxon>Flavobacteriia</taxon>
        <taxon>Flavobacteriales</taxon>
        <taxon>Flavobacteriaceae</taxon>
        <taxon>Flavobacterium</taxon>
    </lineage>
</organism>
<proteinExistence type="predicted"/>
<dbReference type="SUPFAM" id="SSF53756">
    <property type="entry name" value="UDP-Glycosyltransferase/glycogen phosphorylase"/>
    <property type="match status" value="1"/>
</dbReference>
<keyword evidence="4" id="KW-1185">Reference proteome</keyword>
<evidence type="ECO:0000313" key="5">
    <source>
        <dbReference type="Proteomes" id="UP000198431"/>
    </source>
</evidence>
<dbReference type="InterPro" id="IPR050194">
    <property type="entry name" value="Glycosyltransferase_grp1"/>
</dbReference>
<evidence type="ECO:0000313" key="2">
    <source>
        <dbReference type="EMBL" id="OXB00040.1"/>
    </source>
</evidence>
<sequence length="419" mass="47876">MKVLWFTNTASKYDHGKHSYNGGGWIESLEELLNKEENIELAISFFHNEGNEKMKRDKTTYYPIFVKPSRKAPIRKVINGLCGNLEVDEIIIPKLLEVVEDFKPDLIQIFGTEGVFAKIQGYTNIPVVIHIQGLINPYLNTYFPPNNSRINFLFSRYFFLQNLIGSGVYSSFLRFQNQAKREKEHLSIAKYLMGRTTWDQSVSQIFAPSANYFHIEEVLRPLFYDNAKTKYELHETIIIVSTLSATVYKGIDIVLKSAEQLKKQTNIKFIWNIVGLSEDNPLVKYFSNELKINPKNVNINFLGKKSSENLCSLLIDSDLFVHPSYIDNSPNSVCEAQILGIPIIACNVGGLSTIVAHNETGILIPANGVFELVSEIINYNQSPTRYFEMGIKARIKALERHDKEKIVESLMETYIKILK</sequence>
<dbReference type="GO" id="GO:0016757">
    <property type="term" value="F:glycosyltransferase activity"/>
    <property type="evidence" value="ECO:0007669"/>
    <property type="project" value="InterPro"/>
</dbReference>
<evidence type="ECO:0000313" key="3">
    <source>
        <dbReference type="EMBL" id="SHM53205.1"/>
    </source>
</evidence>
<dbReference type="Proteomes" id="UP000198431">
    <property type="component" value="Unassembled WGS sequence"/>
</dbReference>
<dbReference type="CDD" id="cd03801">
    <property type="entry name" value="GT4_PimA-like"/>
    <property type="match status" value="1"/>
</dbReference>
<dbReference type="PANTHER" id="PTHR45947">
    <property type="entry name" value="SULFOQUINOVOSYL TRANSFERASE SQD2"/>
    <property type="match status" value="1"/>
</dbReference>
<comment type="caution">
    <text evidence="2">The sequence shown here is derived from an EMBL/GenBank/DDBJ whole genome shotgun (WGS) entry which is preliminary data.</text>
</comment>
<reference evidence="3 4" key="2">
    <citation type="submission" date="2016-11" db="EMBL/GenBank/DDBJ databases">
        <authorList>
            <person name="Varghese N."/>
            <person name="Submissions S."/>
        </authorList>
    </citation>
    <scope>NUCLEOTIDE SEQUENCE [LARGE SCALE GENOMIC DNA]</scope>
    <source>
        <strain evidence="3 4">DSM 6368</strain>
    </source>
</reference>
<gene>
    <name evidence="2" type="ORF">B0A72_20910</name>
    <name evidence="3" type="ORF">SAMN05444387_2741</name>
</gene>
<name>A0AB36NXI9_9FLAO</name>
<dbReference type="RefSeq" id="WP_073395434.1">
    <property type="nucleotide sequence ID" value="NZ_FRBX01000003.1"/>
</dbReference>
<feature type="domain" description="Glycosyl transferase family 1" evidence="1">
    <location>
        <begin position="233"/>
        <end position="384"/>
    </location>
</feature>
<evidence type="ECO:0000313" key="4">
    <source>
        <dbReference type="Proteomes" id="UP000184216"/>
    </source>
</evidence>
<evidence type="ECO:0000259" key="1">
    <source>
        <dbReference type="Pfam" id="PF00534"/>
    </source>
</evidence>